<feature type="disulfide bond" evidence="9">
    <location>
        <begin position="821"/>
        <end position="848"/>
    </location>
</feature>
<reference evidence="12" key="2">
    <citation type="submission" date="2025-09" db="UniProtKB">
        <authorList>
            <consortium name="Ensembl"/>
        </authorList>
    </citation>
    <scope>IDENTIFICATION</scope>
</reference>
<feature type="disulfide bond" evidence="9">
    <location>
        <begin position="433"/>
        <end position="460"/>
    </location>
</feature>
<feature type="domain" description="Sushi" evidence="11">
    <location>
        <begin position="713"/>
        <end position="771"/>
    </location>
</feature>
<keyword evidence="10" id="KW-1133">Transmembrane helix</keyword>
<evidence type="ECO:0000256" key="1">
    <source>
        <dbReference type="ARBA" id="ARBA00022588"/>
    </source>
</evidence>
<feature type="domain" description="Sushi" evidence="11">
    <location>
        <begin position="971"/>
        <end position="1031"/>
    </location>
</feature>
<keyword evidence="2 9" id="KW-0768">Sushi</keyword>
<organism evidence="12 13">
    <name type="scientific">Apteryx owenii</name>
    <name type="common">Little spotted kiwi</name>
    <dbReference type="NCBI Taxonomy" id="8824"/>
    <lineage>
        <taxon>Eukaryota</taxon>
        <taxon>Metazoa</taxon>
        <taxon>Chordata</taxon>
        <taxon>Craniata</taxon>
        <taxon>Vertebrata</taxon>
        <taxon>Euteleostomi</taxon>
        <taxon>Archelosauria</taxon>
        <taxon>Archosauria</taxon>
        <taxon>Dinosauria</taxon>
        <taxon>Saurischia</taxon>
        <taxon>Theropoda</taxon>
        <taxon>Coelurosauria</taxon>
        <taxon>Aves</taxon>
        <taxon>Palaeognathae</taxon>
        <taxon>Apterygiformes</taxon>
        <taxon>Apterygidae</taxon>
        <taxon>Apteryx</taxon>
    </lineage>
</organism>
<evidence type="ECO:0000256" key="10">
    <source>
        <dbReference type="SAM" id="Phobius"/>
    </source>
</evidence>
<dbReference type="PANTHER" id="PTHR45656">
    <property type="entry name" value="PROTEIN CBR-CLEC-78"/>
    <property type="match status" value="1"/>
</dbReference>
<keyword evidence="1" id="KW-0399">Innate immunity</keyword>
<feature type="disulfide bond" evidence="9">
    <location>
        <begin position="527"/>
        <end position="570"/>
    </location>
</feature>
<proteinExistence type="predicted"/>
<feature type="disulfide bond" evidence="9">
    <location>
        <begin position="466"/>
        <end position="509"/>
    </location>
</feature>
<dbReference type="FunFam" id="2.10.70.10:FF:000070">
    <property type="entry name" value="Complement C3d receptor 2"/>
    <property type="match status" value="2"/>
</dbReference>
<feature type="disulfide bond" evidence="9">
    <location>
        <begin position="556"/>
        <end position="583"/>
    </location>
</feature>
<evidence type="ECO:0000256" key="7">
    <source>
        <dbReference type="ARBA" id="ARBA00023157"/>
    </source>
</evidence>
<dbReference type="SUPFAM" id="SSF57535">
    <property type="entry name" value="Complement control module/SCR domain"/>
    <property type="match status" value="17"/>
</dbReference>
<feature type="disulfide bond" evidence="9">
    <location>
        <begin position="1061"/>
        <end position="1088"/>
    </location>
</feature>
<feature type="disulfide bond" evidence="9">
    <location>
        <begin position="312"/>
        <end position="339"/>
    </location>
</feature>
<dbReference type="CDD" id="cd00033">
    <property type="entry name" value="CCP"/>
    <property type="match status" value="17"/>
</dbReference>
<dbReference type="GO" id="GO:0006958">
    <property type="term" value="P:complement activation, classical pathway"/>
    <property type="evidence" value="ECO:0007669"/>
    <property type="project" value="UniProtKB-KW"/>
</dbReference>
<feature type="domain" description="Sushi" evidence="11">
    <location>
        <begin position="27"/>
        <end position="87"/>
    </location>
</feature>
<feature type="disulfide bond" evidence="9">
    <location>
        <begin position="344"/>
        <end position="387"/>
    </location>
</feature>
<evidence type="ECO:0000256" key="8">
    <source>
        <dbReference type="ARBA" id="ARBA00023180"/>
    </source>
</evidence>
<dbReference type="InterPro" id="IPR000436">
    <property type="entry name" value="Sushi_SCR_CCP_dom"/>
</dbReference>
<feature type="domain" description="Sushi" evidence="11">
    <location>
        <begin position="1032"/>
        <end position="1090"/>
    </location>
</feature>
<evidence type="ECO:0000256" key="6">
    <source>
        <dbReference type="ARBA" id="ARBA00022875"/>
    </source>
</evidence>
<feature type="disulfide bond" evidence="9">
    <location>
        <begin position="941"/>
        <end position="968"/>
    </location>
</feature>
<feature type="domain" description="Sushi" evidence="11">
    <location>
        <begin position="216"/>
        <end position="280"/>
    </location>
</feature>
<dbReference type="PANTHER" id="PTHR45656:SF15">
    <property type="entry name" value="SUSHI DOMAIN-CONTAINING PROTEIN"/>
    <property type="match status" value="1"/>
</dbReference>
<keyword evidence="6" id="KW-0180">Complement pathway</keyword>
<keyword evidence="8" id="KW-0325">Glycoprotein</keyword>
<feature type="disulfide bond" evidence="9">
    <location>
        <begin position="742"/>
        <end position="769"/>
    </location>
</feature>
<feature type="disulfide bond" evidence="9">
    <location>
        <begin position="283"/>
        <end position="326"/>
    </location>
</feature>
<dbReference type="Pfam" id="PF00084">
    <property type="entry name" value="Sushi"/>
    <property type="match status" value="17"/>
</dbReference>
<evidence type="ECO:0000256" key="4">
    <source>
        <dbReference type="ARBA" id="ARBA00022737"/>
    </source>
</evidence>
<feature type="transmembrane region" description="Helical" evidence="10">
    <location>
        <begin position="1098"/>
        <end position="1120"/>
    </location>
</feature>
<feature type="disulfide bond" evidence="9">
    <location>
        <begin position="29"/>
        <end position="72"/>
    </location>
</feature>
<dbReference type="FunFam" id="2.10.70.10:FF:000014">
    <property type="entry name" value="Membrane cofactor protein"/>
    <property type="match status" value="4"/>
</dbReference>
<dbReference type="InterPro" id="IPR051277">
    <property type="entry name" value="SEZ6_CSMD_C4BPB_Regulators"/>
</dbReference>
<evidence type="ECO:0000256" key="5">
    <source>
        <dbReference type="ARBA" id="ARBA00022859"/>
    </source>
</evidence>
<keyword evidence="5" id="KW-0391">Immunity</keyword>
<keyword evidence="10" id="KW-0472">Membrane</keyword>
<dbReference type="InterPro" id="IPR035976">
    <property type="entry name" value="Sushi/SCR/CCP_sf"/>
</dbReference>
<feature type="domain" description="Sushi" evidence="11">
    <location>
        <begin position="464"/>
        <end position="524"/>
    </location>
</feature>
<dbReference type="GO" id="GO:0045087">
    <property type="term" value="P:innate immune response"/>
    <property type="evidence" value="ECO:0007669"/>
    <property type="project" value="UniProtKB-KW"/>
</dbReference>
<feature type="domain" description="Sushi" evidence="11">
    <location>
        <begin position="586"/>
        <end position="650"/>
    </location>
</feature>
<keyword evidence="3" id="KW-0732">Signal</keyword>
<dbReference type="Ensembl" id="ENSAOWT00000015821.1">
    <property type="protein sequence ID" value="ENSAOWP00000013934.1"/>
    <property type="gene ID" value="ENSAOWG00000009504.1"/>
</dbReference>
<feature type="domain" description="Sushi" evidence="11">
    <location>
        <begin position="88"/>
        <end position="151"/>
    </location>
</feature>
<keyword evidence="13" id="KW-1185">Reference proteome</keyword>
<evidence type="ECO:0000313" key="12">
    <source>
        <dbReference type="Ensembl" id="ENSAOWP00000013934.1"/>
    </source>
</evidence>
<feature type="disulfide bond" evidence="9">
    <location>
        <begin position="1002"/>
        <end position="1029"/>
    </location>
</feature>
<dbReference type="SMART" id="SM00032">
    <property type="entry name" value="CCP"/>
    <property type="match status" value="17"/>
</dbReference>
<feature type="domain" description="Sushi" evidence="11">
    <location>
        <begin position="910"/>
        <end position="970"/>
    </location>
</feature>
<evidence type="ECO:0000259" key="11">
    <source>
        <dbReference type="PROSITE" id="PS50923"/>
    </source>
</evidence>
<feature type="disulfide bond" evidence="9">
    <location>
        <begin position="218"/>
        <end position="261"/>
    </location>
</feature>
<name>A0A8B9PLI7_APTOW</name>
<reference evidence="12" key="1">
    <citation type="submission" date="2025-08" db="UniProtKB">
        <authorList>
            <consortium name="Ensembl"/>
        </authorList>
    </citation>
    <scope>IDENTIFICATION</scope>
</reference>
<evidence type="ECO:0000256" key="9">
    <source>
        <dbReference type="PROSITE-ProRule" id="PRU00302"/>
    </source>
</evidence>
<feature type="domain" description="Sushi" evidence="11">
    <location>
        <begin position="1"/>
        <end position="25"/>
    </location>
</feature>
<evidence type="ECO:0000256" key="2">
    <source>
        <dbReference type="ARBA" id="ARBA00022659"/>
    </source>
</evidence>
<keyword evidence="10" id="KW-0812">Transmembrane</keyword>
<feature type="disulfide bond" evidence="9">
    <location>
        <begin position="373"/>
        <end position="400"/>
    </location>
</feature>
<feature type="domain" description="Sushi" evidence="11">
    <location>
        <begin position="342"/>
        <end position="402"/>
    </location>
</feature>
<feature type="domain" description="Sushi" evidence="11">
    <location>
        <begin position="651"/>
        <end position="712"/>
    </location>
</feature>
<accession>A0A8B9PLI7</accession>
<comment type="caution">
    <text evidence="9">Lacks conserved residue(s) required for the propagation of feature annotation.</text>
</comment>
<feature type="domain" description="Sushi" evidence="11">
    <location>
        <begin position="403"/>
        <end position="462"/>
    </location>
</feature>
<dbReference type="PROSITE" id="PS50923">
    <property type="entry name" value="SUSHI"/>
    <property type="match status" value="17"/>
</dbReference>
<keyword evidence="4" id="KW-0677">Repeat</keyword>
<sequence>MLQGSHEAECRHDGRWAPPVPVCVPAVPCPPPPVIANATPSAELGENFTSGMSVTYSCDPGFSLIGDASLSCMASGNWSLPYPRCAAGCGTPTTLLFAELNKEHKNQTEFPVGKTVKYTCRPGYAKHPQISPTITCLENQTWSDAQEFCKRKRCEHPREPENGRVIVTTDLLFGSTVNYTCDEGHRLTGHAQRRCEISGSGKQVVWSGDIPVCQPIVCDPPPDIPRGRHTGRLMGDFSYATVVTYTCDPGHPLTGEASIFCTTKDGVHGVWSGPPPRCGASQCSPPPAIVHGRHSGQATAVFASGMSVRYSCDPGYTLTGEAQLDCTSSGAWSAPAPQCEGLLCPSPLAVDNGQHDGKDVKVFNPGKSVNYSCEPGYSLIGEATLYCTENGTWSIPYPRCEVVACTTPAIQNGAVAGGHRATYNPGDIVTFQCRPGYMLQGSHEAECRHDGRWAPPVPVCVPAVPCPPPPVIANATPSAELGENFTSGMSVTYSCDPGFSLIGDASLSCTASGNWSLPYPRCAVLQCPLPPNIDKGKYNSQDLKVFTPGTAVIYSCDPGYYVMGEASIYCTDSGNWSLPLPRCEAGGCAAPPGLHFAELTEEYKNQTEFSVGDTVKYTCQPGYMRHPGIPPTVTCLKNQTWSEALEFCKRKQCKYPEAPKNGRVVILTDLLFGSAVNHTCEEGHELVGQSQRRCDIFGTLVAWSGAPPICQKVVCPVPKIQNGRISIHKNSYTYEDTVSFKCHEGFTLQGHHTVQCRADKTWDPPVPVCERGGMAKYYHHPTNTTTKPVVKCLPPPGITNGEHSRHFSDTFDIGALVHYSCKPGFFLIGNESIHCTAYGIWSRPLPRCEVGCVSPGVGNGKVIGLESLYRPGDIVRIECNSDDGPKGLHESQCQAGGTWNPPLPICEGAPHCSKPPEIANGWHSGLATVVFAPGMSVTYSCESDFSLIGTASIYCTEAGAWSHPSPVCQAVKCFHPPNITNGKLIGHISDTFPYGASVSYSCNPGYSLIGNASINCMESGTWGQPLPRCEEIRCVFPEVLGVKKTMMGNTYRLGTNITLECDDGYMLEGISQIQCQEDFSWDPPVPACRLASHQSSSVGLGVAAAVVLLLLGVGIVWKIISKQKEGYYHTYENYGHRTPVDHITEQKYSCVP</sequence>
<evidence type="ECO:0000256" key="3">
    <source>
        <dbReference type="ARBA" id="ARBA00022729"/>
    </source>
</evidence>
<dbReference type="FunFam" id="2.10.70.10:FF:000055">
    <property type="entry name" value="Complement decay-accelerating factor, GPI-anchored"/>
    <property type="match status" value="1"/>
</dbReference>
<feature type="disulfide bond" evidence="9">
    <location>
        <begin position="973"/>
        <end position="1016"/>
    </location>
</feature>
<feature type="disulfide bond" evidence="9">
    <location>
        <begin position="495"/>
        <end position="522"/>
    </location>
</feature>
<feature type="disulfide bond" evidence="9">
    <location>
        <begin position="912"/>
        <end position="955"/>
    </location>
</feature>
<dbReference type="Gene3D" id="2.10.70.10">
    <property type="entry name" value="Complement Module, domain 1"/>
    <property type="match status" value="17"/>
</dbReference>
<evidence type="ECO:0000313" key="13">
    <source>
        <dbReference type="Proteomes" id="UP000694424"/>
    </source>
</evidence>
<feature type="disulfide bond" evidence="9">
    <location>
        <begin position="58"/>
        <end position="85"/>
    </location>
</feature>
<feature type="domain" description="Sushi" evidence="11">
    <location>
        <begin position="281"/>
        <end position="341"/>
    </location>
</feature>
<feature type="domain" description="Sushi" evidence="11">
    <location>
        <begin position="790"/>
        <end position="850"/>
    </location>
</feature>
<feature type="disulfide bond" evidence="9">
    <location>
        <begin position="792"/>
        <end position="835"/>
    </location>
</feature>
<protein>
    <recommendedName>
        <fullName evidence="11">Sushi domain-containing protein</fullName>
    </recommendedName>
</protein>
<dbReference type="Proteomes" id="UP000694424">
    <property type="component" value="Unplaced"/>
</dbReference>
<feature type="domain" description="Sushi" evidence="11">
    <location>
        <begin position="525"/>
        <end position="585"/>
    </location>
</feature>
<keyword evidence="7 9" id="KW-1015">Disulfide bond</keyword>
<feature type="domain" description="Sushi" evidence="11">
    <location>
        <begin position="152"/>
        <end position="215"/>
    </location>
</feature>
<dbReference type="AlphaFoldDB" id="A0A8B9PLI7"/>